<accession>A0A7S8HFG1</accession>
<keyword evidence="4" id="KW-1185">Reference proteome</keyword>
<sequence length="646" mass="72816">MNKQVIALYSTIPLNENFGEITHLVVSPRELEELTKKENSSFTTLLQKVNNDGIQLIPTFDQQLPLTLIHYPEIITSMIKQLKSKWITLTGREITDCWLPNASYAAGIDKWLIQSGITKTYIPLPAIEIANDQEDTVYQVKTIRGLTLVGYKKQGDLYNVTLKEDNVPTLHIDMTYEGMYDGEVLINEKDLEAVRLWSHLEKSAYEFGMTQWMMERCNGAQITSNLLSEITEEMDSLVKSIQSLPLSNTSRMRVAILAWEYPPNCIGGLSTHVYHLAKNLVNENLQVTVFTPKRDGEPTLLMEEGVEVVRVDVLHEKDAHFLDWVGSMNIALAKAVNRSHQIKPFQLIHAHDWLVAESGKSISYKHDIPLITTIHSTEFGRNKGIHNEVQSFIYEQEKALMKSSQKVILCHHSLKEDLLDGYKGVVADSQLMIIPNGMEDEPVRPPSHHRLNVLFENRPMFSSLARFVPEKGLETVIRAIYELKMEGISTGAVIAGIGPLEKELTKLVNDLDLQNEIFFPGFVTEEERAVLLSHSKAVVIPSTYEPFGLVAVEAFSYGCPVIAANVGGLKGLILEGKTGFSFTSNNVKELVYKMKLVLNEPVKAQEIGLAGQKMAKSLFSWKQHANRTKACYEDCLTEYKVRETVR</sequence>
<dbReference type="PANTHER" id="PTHR45947">
    <property type="entry name" value="SULFOQUINOVOSYL TRANSFERASE SQD2"/>
    <property type="match status" value="1"/>
</dbReference>
<gene>
    <name evidence="3" type="ORF">G8O30_07845</name>
</gene>
<dbReference type="Pfam" id="PF00534">
    <property type="entry name" value="Glycos_transf_1"/>
    <property type="match status" value="1"/>
</dbReference>
<reference evidence="3 4" key="1">
    <citation type="submission" date="2019-07" db="EMBL/GenBank/DDBJ databases">
        <title>Genome sequence of 2 isolates from Red Sea Mangroves.</title>
        <authorList>
            <person name="Sefrji F."/>
            <person name="Michoud G."/>
            <person name="Merlino G."/>
            <person name="Daffonchio D."/>
        </authorList>
    </citation>
    <scope>NUCLEOTIDE SEQUENCE [LARGE SCALE GENOMIC DNA]</scope>
    <source>
        <strain evidence="3 4">R1DC41</strain>
    </source>
</reference>
<dbReference type="RefSeq" id="WP_239674417.1">
    <property type="nucleotide sequence ID" value="NZ_CP049742.1"/>
</dbReference>
<feature type="domain" description="Glycosyl transferase family 1" evidence="1">
    <location>
        <begin position="453"/>
        <end position="613"/>
    </location>
</feature>
<dbReference type="InterPro" id="IPR001296">
    <property type="entry name" value="Glyco_trans_1"/>
</dbReference>
<protein>
    <submittedName>
        <fullName evidence="3">Glycosyltransferase family 4 protein</fullName>
    </submittedName>
</protein>
<evidence type="ECO:0000313" key="3">
    <source>
        <dbReference type="EMBL" id="QPC46879.1"/>
    </source>
</evidence>
<name>A0A7S8HFG1_9BACI</name>
<dbReference type="GO" id="GO:0016758">
    <property type="term" value="F:hexosyltransferase activity"/>
    <property type="evidence" value="ECO:0007669"/>
    <property type="project" value="TreeGrafter"/>
</dbReference>
<dbReference type="EMBL" id="CP049742">
    <property type="protein sequence ID" value="QPC46879.1"/>
    <property type="molecule type" value="Genomic_DNA"/>
</dbReference>
<dbReference type="Pfam" id="PF13439">
    <property type="entry name" value="Glyco_transf_4"/>
    <property type="match status" value="1"/>
</dbReference>
<dbReference type="PANTHER" id="PTHR45947:SF3">
    <property type="entry name" value="SULFOQUINOVOSYL TRANSFERASE SQD2"/>
    <property type="match status" value="1"/>
</dbReference>
<dbReference type="Gene3D" id="3.40.50.2000">
    <property type="entry name" value="Glycogen Phosphorylase B"/>
    <property type="match status" value="2"/>
</dbReference>
<proteinExistence type="predicted"/>
<evidence type="ECO:0000313" key="4">
    <source>
        <dbReference type="Proteomes" id="UP000593626"/>
    </source>
</evidence>
<dbReference type="KEGG" id="mcui:G8O30_07845"/>
<dbReference type="AlphaFoldDB" id="A0A7S8HFG1"/>
<dbReference type="InterPro" id="IPR050194">
    <property type="entry name" value="Glycosyltransferase_grp1"/>
</dbReference>
<dbReference type="CDD" id="cd03801">
    <property type="entry name" value="GT4_PimA-like"/>
    <property type="match status" value="1"/>
</dbReference>
<feature type="domain" description="Glycosyltransferase subfamily 4-like N-terminal" evidence="2">
    <location>
        <begin position="266"/>
        <end position="439"/>
    </location>
</feature>
<evidence type="ECO:0000259" key="1">
    <source>
        <dbReference type="Pfam" id="PF00534"/>
    </source>
</evidence>
<evidence type="ECO:0000259" key="2">
    <source>
        <dbReference type="Pfam" id="PF13439"/>
    </source>
</evidence>
<dbReference type="SUPFAM" id="SSF53756">
    <property type="entry name" value="UDP-Glycosyltransferase/glycogen phosphorylase"/>
    <property type="match status" value="1"/>
</dbReference>
<dbReference type="Proteomes" id="UP000593626">
    <property type="component" value="Chromosome"/>
</dbReference>
<organism evidence="3 4">
    <name type="scientific">Mangrovibacillus cuniculi</name>
    <dbReference type="NCBI Taxonomy" id="2593652"/>
    <lineage>
        <taxon>Bacteria</taxon>
        <taxon>Bacillati</taxon>
        <taxon>Bacillota</taxon>
        <taxon>Bacilli</taxon>
        <taxon>Bacillales</taxon>
        <taxon>Bacillaceae</taxon>
        <taxon>Mangrovibacillus</taxon>
    </lineage>
</organism>
<keyword evidence="3" id="KW-0808">Transferase</keyword>
<dbReference type="InterPro" id="IPR028098">
    <property type="entry name" value="Glyco_trans_4-like_N"/>
</dbReference>